<evidence type="ECO:0000313" key="1">
    <source>
        <dbReference type="EMBL" id="MBP3956073.1"/>
    </source>
</evidence>
<gene>
    <name evidence="1" type="ORF">J8F10_12345</name>
</gene>
<sequence length="79" mass="8507">MTQAANAILEALLQLPRADRGELAARLLDSLESEADTGAESEWAEEIRTRIEDTQTGKVKAVPWAAAREQILDDADGGS</sequence>
<reference evidence="1 2" key="1">
    <citation type="submission" date="2021-04" db="EMBL/GenBank/DDBJ databases">
        <authorList>
            <person name="Ivanova A."/>
        </authorList>
    </citation>
    <scope>NUCLEOTIDE SEQUENCE [LARGE SCALE GENOMIC DNA]</scope>
    <source>
        <strain evidence="1 2">G18</strain>
    </source>
</reference>
<dbReference type="NCBIfam" id="TIGR02574">
    <property type="entry name" value="stabl_TIGR02574"/>
    <property type="match status" value="1"/>
</dbReference>
<dbReference type="InterPro" id="IPR013406">
    <property type="entry name" value="CHP02574_addiction_mod"/>
</dbReference>
<proteinExistence type="predicted"/>
<organism evidence="1 2">
    <name type="scientific">Gemmata palustris</name>
    <dbReference type="NCBI Taxonomy" id="2822762"/>
    <lineage>
        <taxon>Bacteria</taxon>
        <taxon>Pseudomonadati</taxon>
        <taxon>Planctomycetota</taxon>
        <taxon>Planctomycetia</taxon>
        <taxon>Gemmatales</taxon>
        <taxon>Gemmataceae</taxon>
        <taxon>Gemmata</taxon>
    </lineage>
</organism>
<dbReference type="Pfam" id="PF09720">
    <property type="entry name" value="Unstab_antitox"/>
    <property type="match status" value="1"/>
</dbReference>
<name>A0ABS5BQS7_9BACT</name>
<dbReference type="RefSeq" id="WP_210654108.1">
    <property type="nucleotide sequence ID" value="NZ_JAGKQQ010000001.1"/>
</dbReference>
<dbReference type="Proteomes" id="UP000676565">
    <property type="component" value="Unassembled WGS sequence"/>
</dbReference>
<comment type="caution">
    <text evidence="1">The sequence shown here is derived from an EMBL/GenBank/DDBJ whole genome shotgun (WGS) entry which is preliminary data.</text>
</comment>
<accession>A0ABS5BQS7</accession>
<keyword evidence="2" id="KW-1185">Reference proteome</keyword>
<evidence type="ECO:0000313" key="2">
    <source>
        <dbReference type="Proteomes" id="UP000676565"/>
    </source>
</evidence>
<protein>
    <submittedName>
        <fullName evidence="1">Addiction module protein</fullName>
    </submittedName>
</protein>
<dbReference type="EMBL" id="JAGKQQ010000001">
    <property type="protein sequence ID" value="MBP3956073.1"/>
    <property type="molecule type" value="Genomic_DNA"/>
</dbReference>